<feature type="transmembrane region" description="Helical" evidence="8">
    <location>
        <begin position="75"/>
        <end position="94"/>
    </location>
</feature>
<comment type="similarity">
    <text evidence="2">Belongs to the AzlC family.</text>
</comment>
<keyword evidence="6 8" id="KW-1133">Transmembrane helix</keyword>
<comment type="subcellular location">
    <subcellularLocation>
        <location evidence="1">Cell membrane</location>
        <topology evidence="1">Multi-pass membrane protein</topology>
    </subcellularLocation>
</comment>
<feature type="transmembrane region" description="Helical" evidence="8">
    <location>
        <begin position="47"/>
        <end position="69"/>
    </location>
</feature>
<accession>A0A1B8PZ02</accession>
<keyword evidence="7 8" id="KW-0472">Membrane</keyword>
<keyword evidence="4" id="KW-1003">Cell membrane</keyword>
<dbReference type="PANTHER" id="PTHR34979:SF1">
    <property type="entry name" value="INNER MEMBRANE PROTEIN YGAZ"/>
    <property type="match status" value="1"/>
</dbReference>
<feature type="transmembrane region" description="Helical" evidence="8">
    <location>
        <begin position="168"/>
        <end position="185"/>
    </location>
</feature>
<sequence length="241" mass="26663">MTTDYCFRTTAKYAFTQSLPILSGFLFLGMAYGVYMHSLGFSAWYPVIMAVLIFAGSVEFIVAGLLIMAFNPSSVFLLVAMISARQIFYAISMLDKFRGITGWKRWYLIAGMVDESFAINYTADTDKAGVDKAWFMVLVTLFLHLYWVTGSALGAVMGAVLPFDLKGAEFAMTALFLVIFVEQWGREATHESSLLGIGMTALALVVFGKTNFLIPAMLGILVYLTVRRSALHDKLTNKVAK</sequence>
<keyword evidence="5 8" id="KW-0812">Transmembrane</keyword>
<dbReference type="PANTHER" id="PTHR34979">
    <property type="entry name" value="INNER MEMBRANE PROTEIN YGAZ"/>
    <property type="match status" value="1"/>
</dbReference>
<evidence type="ECO:0000256" key="3">
    <source>
        <dbReference type="ARBA" id="ARBA00022448"/>
    </source>
</evidence>
<feature type="transmembrane region" description="Helical" evidence="8">
    <location>
        <begin position="14"/>
        <end position="35"/>
    </location>
</feature>
<dbReference type="GO" id="GO:1903785">
    <property type="term" value="P:L-valine transmembrane transport"/>
    <property type="evidence" value="ECO:0007669"/>
    <property type="project" value="TreeGrafter"/>
</dbReference>
<evidence type="ECO:0000256" key="8">
    <source>
        <dbReference type="SAM" id="Phobius"/>
    </source>
</evidence>
<evidence type="ECO:0000256" key="1">
    <source>
        <dbReference type="ARBA" id="ARBA00004651"/>
    </source>
</evidence>
<evidence type="ECO:0000256" key="6">
    <source>
        <dbReference type="ARBA" id="ARBA00022989"/>
    </source>
</evidence>
<organism evidence="9 10">
    <name type="scientific">Moraxella lacunata</name>
    <dbReference type="NCBI Taxonomy" id="477"/>
    <lineage>
        <taxon>Bacteria</taxon>
        <taxon>Pseudomonadati</taxon>
        <taxon>Pseudomonadota</taxon>
        <taxon>Gammaproteobacteria</taxon>
        <taxon>Moraxellales</taxon>
        <taxon>Moraxellaceae</taxon>
        <taxon>Moraxella</taxon>
    </lineage>
</organism>
<comment type="caution">
    <text evidence="9">The sequence shown here is derived from an EMBL/GenBank/DDBJ whole genome shotgun (WGS) entry which is preliminary data.</text>
</comment>
<evidence type="ECO:0000256" key="5">
    <source>
        <dbReference type="ARBA" id="ARBA00022692"/>
    </source>
</evidence>
<dbReference type="InterPro" id="IPR011606">
    <property type="entry name" value="Brnchd-chn_aa_trnsp_permease"/>
</dbReference>
<proteinExistence type="inferred from homology"/>
<name>A0A1B8PZ02_MORLA</name>
<evidence type="ECO:0000256" key="7">
    <source>
        <dbReference type="ARBA" id="ARBA00023136"/>
    </source>
</evidence>
<protein>
    <submittedName>
        <fullName evidence="9">Branched-chain amino acid transporter AzlC</fullName>
    </submittedName>
</protein>
<evidence type="ECO:0000256" key="4">
    <source>
        <dbReference type="ARBA" id="ARBA00022475"/>
    </source>
</evidence>
<evidence type="ECO:0000256" key="2">
    <source>
        <dbReference type="ARBA" id="ARBA00010735"/>
    </source>
</evidence>
<dbReference type="Proteomes" id="UP000092607">
    <property type="component" value="Unassembled WGS sequence"/>
</dbReference>
<feature type="transmembrane region" description="Helical" evidence="8">
    <location>
        <begin position="135"/>
        <end position="161"/>
    </location>
</feature>
<dbReference type="GO" id="GO:0005886">
    <property type="term" value="C:plasma membrane"/>
    <property type="evidence" value="ECO:0007669"/>
    <property type="project" value="UniProtKB-SubCell"/>
</dbReference>
<gene>
    <name evidence="9" type="ORF">A9309_08180</name>
</gene>
<evidence type="ECO:0000313" key="10">
    <source>
        <dbReference type="Proteomes" id="UP000092607"/>
    </source>
</evidence>
<dbReference type="RefSeq" id="WP_065256372.1">
    <property type="nucleotide sequence ID" value="NZ_JARDJM010000050.1"/>
</dbReference>
<dbReference type="AlphaFoldDB" id="A0A1B8PZ02"/>
<dbReference type="EMBL" id="LZMS01000068">
    <property type="protein sequence ID" value="OBX61492.1"/>
    <property type="molecule type" value="Genomic_DNA"/>
</dbReference>
<dbReference type="Pfam" id="PF03591">
    <property type="entry name" value="AzlC"/>
    <property type="match status" value="1"/>
</dbReference>
<reference evidence="9 10" key="1">
    <citation type="submission" date="2016-06" db="EMBL/GenBank/DDBJ databases">
        <title>Draft genome of Moraxella lacunata CCUG 57757A.</title>
        <authorList>
            <person name="Salva-Serra F."/>
            <person name="Engstrom-Jakobsson H."/>
            <person name="Thorell K."/>
            <person name="Gonzales-Siles L."/>
            <person name="Karlsson R."/>
            <person name="Boulund F."/>
            <person name="Engstrand L."/>
            <person name="Kristiansson E."/>
            <person name="Moore E."/>
        </authorList>
    </citation>
    <scope>NUCLEOTIDE SEQUENCE [LARGE SCALE GENOMIC DNA]</scope>
    <source>
        <strain evidence="9 10">CCUG 57757A</strain>
    </source>
</reference>
<evidence type="ECO:0000313" key="9">
    <source>
        <dbReference type="EMBL" id="OBX61492.1"/>
    </source>
</evidence>
<feature type="transmembrane region" description="Helical" evidence="8">
    <location>
        <begin position="197"/>
        <end position="224"/>
    </location>
</feature>
<dbReference type="OrthoDB" id="3181706at2"/>
<keyword evidence="3" id="KW-0813">Transport</keyword>